<name>A0A5C6CWR0_9BACT</name>
<evidence type="ECO:0000256" key="2">
    <source>
        <dbReference type="SAM" id="SignalP"/>
    </source>
</evidence>
<keyword evidence="4" id="KW-0378">Hydrolase</keyword>
<keyword evidence="2" id="KW-0732">Signal</keyword>
<dbReference type="Gene3D" id="3.90.1300.10">
    <property type="entry name" value="Amidase signature (AS) domain"/>
    <property type="match status" value="1"/>
</dbReference>
<dbReference type="EC" id="3.5.2.12" evidence="4"/>
<accession>A0A5C6CWR0</accession>
<dbReference type="InterPro" id="IPR020556">
    <property type="entry name" value="Amidase_CS"/>
</dbReference>
<reference evidence="4 5" key="1">
    <citation type="submission" date="2019-02" db="EMBL/GenBank/DDBJ databases">
        <title>Deep-cultivation of Planctomycetes and their phenomic and genomic characterization uncovers novel biology.</title>
        <authorList>
            <person name="Wiegand S."/>
            <person name="Jogler M."/>
            <person name="Boedeker C."/>
            <person name="Pinto D."/>
            <person name="Vollmers J."/>
            <person name="Rivas-Marin E."/>
            <person name="Kohn T."/>
            <person name="Peeters S.H."/>
            <person name="Heuer A."/>
            <person name="Rast P."/>
            <person name="Oberbeckmann S."/>
            <person name="Bunk B."/>
            <person name="Jeske O."/>
            <person name="Meyerdierks A."/>
            <person name="Storesund J.E."/>
            <person name="Kallscheuer N."/>
            <person name="Luecker S."/>
            <person name="Lage O.M."/>
            <person name="Pohl T."/>
            <person name="Merkel B.J."/>
            <person name="Hornburger P."/>
            <person name="Mueller R.-W."/>
            <person name="Bruemmer F."/>
            <person name="Labrenz M."/>
            <person name="Spormann A.M."/>
            <person name="Op Den Camp H."/>
            <person name="Overmann J."/>
            <person name="Amann R."/>
            <person name="Jetten M.S.M."/>
            <person name="Mascher T."/>
            <person name="Medema M.H."/>
            <person name="Devos D.P."/>
            <person name="Kaster A.-K."/>
            <person name="Ovreas L."/>
            <person name="Rohde M."/>
            <person name="Galperin M.Y."/>
            <person name="Jogler C."/>
        </authorList>
    </citation>
    <scope>NUCLEOTIDE SEQUENCE [LARGE SCALE GENOMIC DNA]</scope>
    <source>
        <strain evidence="4 5">Poly41</strain>
    </source>
</reference>
<feature type="chain" id="PRO_5022871819" evidence="2">
    <location>
        <begin position="34"/>
        <end position="513"/>
    </location>
</feature>
<keyword evidence="5" id="KW-1185">Reference proteome</keyword>
<dbReference type="PANTHER" id="PTHR11895">
    <property type="entry name" value="TRANSAMIDASE"/>
    <property type="match status" value="1"/>
</dbReference>
<dbReference type="GO" id="GO:0019874">
    <property type="term" value="F:6-aminohexanoate-cyclic-dimer hydrolase activity"/>
    <property type="evidence" value="ECO:0007669"/>
    <property type="project" value="UniProtKB-EC"/>
</dbReference>
<dbReference type="InterPro" id="IPR023631">
    <property type="entry name" value="Amidase_dom"/>
</dbReference>
<evidence type="ECO:0000313" key="4">
    <source>
        <dbReference type="EMBL" id="TWU28990.1"/>
    </source>
</evidence>
<dbReference type="InterPro" id="IPR000120">
    <property type="entry name" value="Amidase"/>
</dbReference>
<evidence type="ECO:0000256" key="1">
    <source>
        <dbReference type="ARBA" id="ARBA00009199"/>
    </source>
</evidence>
<feature type="signal peptide" evidence="2">
    <location>
        <begin position="1"/>
        <end position="33"/>
    </location>
</feature>
<dbReference type="EMBL" id="SJPV01000025">
    <property type="protein sequence ID" value="TWU28990.1"/>
    <property type="molecule type" value="Genomic_DNA"/>
</dbReference>
<dbReference type="InterPro" id="IPR036928">
    <property type="entry name" value="AS_sf"/>
</dbReference>
<dbReference type="OrthoDB" id="9811471at2"/>
<comment type="caution">
    <text evidence="4">The sequence shown here is derived from an EMBL/GenBank/DDBJ whole genome shotgun (WGS) entry which is preliminary data.</text>
</comment>
<comment type="similarity">
    <text evidence="1">Belongs to the amidase family.</text>
</comment>
<proteinExistence type="inferred from homology"/>
<feature type="domain" description="Amidase" evidence="3">
    <location>
        <begin position="65"/>
        <end position="492"/>
    </location>
</feature>
<dbReference type="SUPFAM" id="SSF75304">
    <property type="entry name" value="Amidase signature (AS) enzymes"/>
    <property type="match status" value="1"/>
</dbReference>
<dbReference type="AlphaFoldDB" id="A0A5C6CWR0"/>
<evidence type="ECO:0000313" key="5">
    <source>
        <dbReference type="Proteomes" id="UP000319143"/>
    </source>
</evidence>
<dbReference type="Pfam" id="PF01425">
    <property type="entry name" value="Amidase"/>
    <property type="match status" value="1"/>
</dbReference>
<dbReference type="Proteomes" id="UP000319143">
    <property type="component" value="Unassembled WGS sequence"/>
</dbReference>
<dbReference type="PANTHER" id="PTHR11895:SF7">
    <property type="entry name" value="GLUTAMYL-TRNA(GLN) AMIDOTRANSFERASE SUBUNIT A, MITOCHONDRIAL"/>
    <property type="match status" value="1"/>
</dbReference>
<organism evidence="4 5">
    <name type="scientific">Novipirellula artificiosorum</name>
    <dbReference type="NCBI Taxonomy" id="2528016"/>
    <lineage>
        <taxon>Bacteria</taxon>
        <taxon>Pseudomonadati</taxon>
        <taxon>Planctomycetota</taxon>
        <taxon>Planctomycetia</taxon>
        <taxon>Pirellulales</taxon>
        <taxon>Pirellulaceae</taxon>
        <taxon>Novipirellula</taxon>
    </lineage>
</organism>
<evidence type="ECO:0000259" key="3">
    <source>
        <dbReference type="Pfam" id="PF01425"/>
    </source>
</evidence>
<sequence length="513" mass="55995" precursor="true">MVFSRSSRFDRRYALKSGGCFIASMLGSSVASADETRAPVFTDYDKYDGVGLSNLVRQGLVSPIELLESAISRAEAVNAKINAIVTPLYDLARKQARTDLPTGTFQGVPFLVKDLGYWMKGIECTEGSSLYRGNRPTEDDTVVKRLKAAGLVIMGRTHSCEFGGSASSESAIFGVTRNPWDLDRIAGGSSGGSAAAVAAGIVPMASGSDGGGSIRIPASCCGLFGMKVTRGRVPLGPRVYELLQGLATLGVITRSVRDSAAMLDTIGGPAKGDAYAHPPQKRNYLEELAIEPGQLRVGLVTRSPSGSPVDPSCVRAAEEAGRLCERLGHRVDDVTESFVNEFAPEKLIVMWTTSARLAVEHRLAQLGRKLKDEDLEYITRVNYEQAGNAKAIDLERERLILHEMSRRMARFQRNYDMLLMPTLGQLPLEPGRLSQSRNDFEGYIEDLLTFTPFCVIANQTGQPAMSVPLHWTAENLPVGVQFFGRFGDEATLFRLASQLEQAQPWKDRRPLLR</sequence>
<protein>
    <submittedName>
        <fullName evidence="4">6-aminohexanoate-cyclic-dimer hydrolase</fullName>
        <ecNumber evidence="4">3.5.2.12</ecNumber>
    </submittedName>
</protein>
<dbReference type="PROSITE" id="PS00571">
    <property type="entry name" value="AMIDASES"/>
    <property type="match status" value="1"/>
</dbReference>
<gene>
    <name evidence="4" type="primary">nylA</name>
    <name evidence="4" type="ORF">Poly41_67810</name>
</gene>
<dbReference type="RefSeq" id="WP_146531440.1">
    <property type="nucleotide sequence ID" value="NZ_SJPV01000025.1"/>
</dbReference>